<evidence type="ECO:0000313" key="3">
    <source>
        <dbReference type="EMBL" id="MBW8270951.1"/>
    </source>
</evidence>
<reference evidence="3 4" key="1">
    <citation type="submission" date="2021-08" db="EMBL/GenBank/DDBJ databases">
        <title>Caldovatus sediminis gen. nov., sp. nov., a moderately thermophilic bacterium isolated from a hot spring.</title>
        <authorList>
            <person name="Hu C.-J."/>
            <person name="Li W.-J."/>
            <person name="Xian W.-D."/>
        </authorList>
    </citation>
    <scope>NUCLEOTIDE SEQUENCE [LARGE SCALE GENOMIC DNA]</scope>
    <source>
        <strain evidence="3 4">SYSU G05006</strain>
    </source>
</reference>
<dbReference type="EMBL" id="JAHZUY010000061">
    <property type="protein sequence ID" value="MBW8270951.1"/>
    <property type="molecule type" value="Genomic_DNA"/>
</dbReference>
<sequence length="329" mass="34696">MTAMTRRGALLGAPALALALALAAARGAAAQDYPARPVRVVIGFAAGGATDIMARLLSRHLSARLGGQPFVIENRPGAGTLLAAEAVARAAADGHTLTYASSSTVITPLINRGSSLDVPRDFAAVAIAQASPMILVANAGFPARTIPEIVALAQAQPGRITIAHPGTGGINHLSLAILMRRTGAEFTLVPFTGNQPALNALLRGDVDLASDSLFATRPLLEAGRIRPVAVTTARRSPLLPEVPAIAEHLPGYDVPFWSGFLAPRATPPAIVDRLNREVEEILKLPEVLERLRGFGAEPVGGSRESFQRLIEEEWRRWGELVRALGLRGD</sequence>
<keyword evidence="4" id="KW-1185">Reference proteome</keyword>
<dbReference type="RefSeq" id="WP_220118731.1">
    <property type="nucleotide sequence ID" value="NZ_JAHZUY010000061.1"/>
</dbReference>
<dbReference type="PROSITE" id="PS51318">
    <property type="entry name" value="TAT"/>
    <property type="match status" value="1"/>
</dbReference>
<dbReference type="InterPro" id="IPR042100">
    <property type="entry name" value="Bug_dom1"/>
</dbReference>
<dbReference type="InterPro" id="IPR006311">
    <property type="entry name" value="TAT_signal"/>
</dbReference>
<gene>
    <name evidence="3" type="ORF">K1J50_15820</name>
</gene>
<dbReference type="Pfam" id="PF03401">
    <property type="entry name" value="TctC"/>
    <property type="match status" value="1"/>
</dbReference>
<dbReference type="Gene3D" id="3.40.190.150">
    <property type="entry name" value="Bordetella uptake gene, domain 1"/>
    <property type="match status" value="1"/>
</dbReference>
<dbReference type="CDD" id="cd07012">
    <property type="entry name" value="PBP2_Bug_TTT"/>
    <property type="match status" value="1"/>
</dbReference>
<dbReference type="PANTHER" id="PTHR42928">
    <property type="entry name" value="TRICARBOXYLATE-BINDING PROTEIN"/>
    <property type="match status" value="1"/>
</dbReference>
<evidence type="ECO:0000313" key="4">
    <source>
        <dbReference type="Proteomes" id="UP001519924"/>
    </source>
</evidence>
<evidence type="ECO:0000256" key="1">
    <source>
        <dbReference type="ARBA" id="ARBA00006987"/>
    </source>
</evidence>
<dbReference type="PIRSF" id="PIRSF017082">
    <property type="entry name" value="YflP"/>
    <property type="match status" value="1"/>
</dbReference>
<comment type="similarity">
    <text evidence="1">Belongs to the UPF0065 (bug) family.</text>
</comment>
<dbReference type="Proteomes" id="UP001519924">
    <property type="component" value="Unassembled WGS sequence"/>
</dbReference>
<proteinExistence type="inferred from homology"/>
<feature type="chain" id="PRO_5046465596" evidence="2">
    <location>
        <begin position="31"/>
        <end position="329"/>
    </location>
</feature>
<comment type="caution">
    <text evidence="3">The sequence shown here is derived from an EMBL/GenBank/DDBJ whole genome shotgun (WGS) entry which is preliminary data.</text>
</comment>
<dbReference type="InterPro" id="IPR005064">
    <property type="entry name" value="BUG"/>
</dbReference>
<keyword evidence="2" id="KW-0732">Signal</keyword>
<accession>A0ABS7F800</accession>
<feature type="signal peptide" evidence="2">
    <location>
        <begin position="1"/>
        <end position="30"/>
    </location>
</feature>
<protein>
    <submittedName>
        <fullName evidence="3">Tripartite tricarboxylate transporter substrate binding protein</fullName>
    </submittedName>
</protein>
<organism evidence="3 4">
    <name type="scientific">Caldovatus aquaticus</name>
    <dbReference type="NCBI Taxonomy" id="2865671"/>
    <lineage>
        <taxon>Bacteria</taxon>
        <taxon>Pseudomonadati</taxon>
        <taxon>Pseudomonadota</taxon>
        <taxon>Alphaproteobacteria</taxon>
        <taxon>Acetobacterales</taxon>
        <taxon>Roseomonadaceae</taxon>
        <taxon>Caldovatus</taxon>
    </lineage>
</organism>
<dbReference type="Gene3D" id="3.40.190.10">
    <property type="entry name" value="Periplasmic binding protein-like II"/>
    <property type="match status" value="1"/>
</dbReference>
<dbReference type="PANTHER" id="PTHR42928:SF5">
    <property type="entry name" value="BLR1237 PROTEIN"/>
    <property type="match status" value="1"/>
</dbReference>
<evidence type="ECO:0000256" key="2">
    <source>
        <dbReference type="SAM" id="SignalP"/>
    </source>
</evidence>
<dbReference type="SUPFAM" id="SSF53850">
    <property type="entry name" value="Periplasmic binding protein-like II"/>
    <property type="match status" value="1"/>
</dbReference>
<name>A0ABS7F800_9PROT</name>